<dbReference type="Proteomes" id="UP000596742">
    <property type="component" value="Unassembled WGS sequence"/>
</dbReference>
<evidence type="ECO:0000256" key="5">
    <source>
        <dbReference type="PROSITE-ProRule" id="PRU00070"/>
    </source>
</evidence>
<dbReference type="SMART" id="SM00301">
    <property type="entry name" value="DM"/>
    <property type="match status" value="2"/>
</dbReference>
<dbReference type="PANTHER" id="PTHR12322:SF116">
    <property type="entry name" value="DOUBLESEX-MAB RELATED 99B"/>
    <property type="match status" value="1"/>
</dbReference>
<evidence type="ECO:0000256" key="3">
    <source>
        <dbReference type="ARBA" id="ARBA00023125"/>
    </source>
</evidence>
<evidence type="ECO:0000313" key="7">
    <source>
        <dbReference type="EMBL" id="VDI03798.1"/>
    </source>
</evidence>
<dbReference type="Pfam" id="PF00751">
    <property type="entry name" value="DM"/>
    <property type="match status" value="2"/>
</dbReference>
<dbReference type="GO" id="GO:0007548">
    <property type="term" value="P:sex differentiation"/>
    <property type="evidence" value="ECO:0007669"/>
    <property type="project" value="TreeGrafter"/>
</dbReference>
<accession>A0A8B6CD76</accession>
<dbReference type="EMBL" id="UYJE01001633">
    <property type="protein sequence ID" value="VDI03798.1"/>
    <property type="molecule type" value="Genomic_DNA"/>
</dbReference>
<feature type="DNA-binding region" description="DM" evidence="5">
    <location>
        <begin position="12"/>
        <end position="59"/>
    </location>
</feature>
<dbReference type="GO" id="GO:0005634">
    <property type="term" value="C:nucleus"/>
    <property type="evidence" value="ECO:0007669"/>
    <property type="project" value="UniProtKB-SubCell"/>
</dbReference>
<feature type="DNA-binding region" description="DM" evidence="5">
    <location>
        <begin position="111"/>
        <end position="165"/>
    </location>
</feature>
<comment type="caution">
    <text evidence="7">The sequence shown here is derived from an EMBL/GenBank/DDBJ whole genome shotgun (WGS) entry which is preliminary data.</text>
</comment>
<dbReference type="GO" id="GO:0000981">
    <property type="term" value="F:DNA-binding transcription factor activity, RNA polymerase II-specific"/>
    <property type="evidence" value="ECO:0007669"/>
    <property type="project" value="TreeGrafter"/>
</dbReference>
<feature type="domain" description="DM" evidence="6">
    <location>
        <begin position="111"/>
        <end position="165"/>
    </location>
</feature>
<keyword evidence="2 5" id="KW-0862">Zinc</keyword>
<dbReference type="PROSITE" id="PS50809">
    <property type="entry name" value="DM_2"/>
    <property type="match status" value="2"/>
</dbReference>
<dbReference type="PANTHER" id="PTHR12322">
    <property type="entry name" value="DOUBLESEX AND MAB-3 RELATED TRANSCRIPTION FACTOR DMRT"/>
    <property type="match status" value="1"/>
</dbReference>
<organism evidence="7 8">
    <name type="scientific">Mytilus galloprovincialis</name>
    <name type="common">Mediterranean mussel</name>
    <dbReference type="NCBI Taxonomy" id="29158"/>
    <lineage>
        <taxon>Eukaryota</taxon>
        <taxon>Metazoa</taxon>
        <taxon>Spiralia</taxon>
        <taxon>Lophotrochozoa</taxon>
        <taxon>Mollusca</taxon>
        <taxon>Bivalvia</taxon>
        <taxon>Autobranchia</taxon>
        <taxon>Pteriomorphia</taxon>
        <taxon>Mytilida</taxon>
        <taxon>Mytiloidea</taxon>
        <taxon>Mytilidae</taxon>
        <taxon>Mytilinae</taxon>
        <taxon>Mytilus</taxon>
    </lineage>
</organism>
<dbReference type="InterPro" id="IPR026607">
    <property type="entry name" value="DMRT"/>
</dbReference>
<dbReference type="SUPFAM" id="SSF82927">
    <property type="entry name" value="Cysteine-rich DNA binding domain, (DM domain)"/>
    <property type="match status" value="2"/>
</dbReference>
<evidence type="ECO:0000256" key="2">
    <source>
        <dbReference type="ARBA" id="ARBA00022833"/>
    </source>
</evidence>
<dbReference type="InterPro" id="IPR036407">
    <property type="entry name" value="DM_DNA-bd_sf"/>
</dbReference>
<comment type="subcellular location">
    <subcellularLocation>
        <location evidence="5">Nucleus</location>
    </subcellularLocation>
</comment>
<gene>
    <name evidence="7" type="ORF">MGAL_10B093608</name>
</gene>
<evidence type="ECO:0000256" key="4">
    <source>
        <dbReference type="ARBA" id="ARBA00023242"/>
    </source>
</evidence>
<reference evidence="7" key="1">
    <citation type="submission" date="2018-11" db="EMBL/GenBank/DDBJ databases">
        <authorList>
            <person name="Alioto T."/>
            <person name="Alioto T."/>
        </authorList>
    </citation>
    <scope>NUCLEOTIDE SEQUENCE</scope>
</reference>
<evidence type="ECO:0000256" key="1">
    <source>
        <dbReference type="ARBA" id="ARBA00022723"/>
    </source>
</evidence>
<dbReference type="Gene3D" id="4.10.1040.10">
    <property type="entry name" value="DM DNA-binding domain"/>
    <property type="match status" value="2"/>
</dbReference>
<evidence type="ECO:0000313" key="8">
    <source>
        <dbReference type="Proteomes" id="UP000596742"/>
    </source>
</evidence>
<dbReference type="GO" id="GO:0000978">
    <property type="term" value="F:RNA polymerase II cis-regulatory region sequence-specific DNA binding"/>
    <property type="evidence" value="ECO:0007669"/>
    <property type="project" value="TreeGrafter"/>
</dbReference>
<keyword evidence="8" id="KW-1185">Reference proteome</keyword>
<sequence>MPLDSKQRQRECQKCLAHGVHVRFKGHKLGCFFRDCQCQRCQVVSIKRQKNKIVTAQKRRLEMENVKKFETEQANRKGSGEISDSEENHLIIDESSNQQQNPISDRRAVYCRRCQIHGVKNLVRGHKDSCPYRGCWCTECRIINCQSSVCSHCGFYPPTVTPYPRPYPPSLNWLLNQQNSTSCGGGNTSSNNYSSNLGYKPQVNYVQPATPSMPYNSTPGYMQGPHHDIPHSTVLYGTPASQQDGNLIL</sequence>
<dbReference type="OrthoDB" id="6099493at2759"/>
<dbReference type="PROSITE" id="PS40000">
    <property type="entry name" value="DM_1"/>
    <property type="match status" value="2"/>
</dbReference>
<keyword evidence="3 5" id="KW-0238">DNA-binding</keyword>
<keyword evidence="1 5" id="KW-0479">Metal-binding</keyword>
<proteinExistence type="predicted"/>
<protein>
    <recommendedName>
        <fullName evidence="6">DM domain-containing protein</fullName>
    </recommendedName>
</protein>
<dbReference type="AlphaFoldDB" id="A0A8B6CD76"/>
<name>A0A8B6CD76_MYTGA</name>
<feature type="domain" description="DM" evidence="6">
    <location>
        <begin position="12"/>
        <end position="59"/>
    </location>
</feature>
<evidence type="ECO:0000259" key="6">
    <source>
        <dbReference type="PROSITE" id="PS50809"/>
    </source>
</evidence>
<keyword evidence="4 5" id="KW-0539">Nucleus</keyword>
<dbReference type="GO" id="GO:0046872">
    <property type="term" value="F:metal ion binding"/>
    <property type="evidence" value="ECO:0007669"/>
    <property type="project" value="UniProtKB-KW"/>
</dbReference>
<dbReference type="InterPro" id="IPR001275">
    <property type="entry name" value="DM_DNA-bd"/>
</dbReference>